<evidence type="ECO:0000313" key="2">
    <source>
        <dbReference type="Proteomes" id="UP000886750"/>
    </source>
</evidence>
<gene>
    <name evidence="1" type="ORF">H9729_06550</name>
</gene>
<organism evidence="1 2">
    <name type="scientific">Candidatus Borkfalkia excrementigallinarum</name>
    <dbReference type="NCBI Taxonomy" id="2838506"/>
    <lineage>
        <taxon>Bacteria</taxon>
        <taxon>Bacillati</taxon>
        <taxon>Bacillota</taxon>
        <taxon>Clostridia</taxon>
        <taxon>Christensenellales</taxon>
        <taxon>Christensenellaceae</taxon>
        <taxon>Candidatus Borkfalkia</taxon>
    </lineage>
</organism>
<dbReference type="AlphaFoldDB" id="A0A9D1ZXU3"/>
<accession>A0A9D1ZXU3</accession>
<dbReference type="InterPro" id="IPR025346">
    <property type="entry name" value="DUF4250"/>
</dbReference>
<dbReference type="Pfam" id="PF14056">
    <property type="entry name" value="DUF4250"/>
    <property type="match status" value="1"/>
</dbReference>
<dbReference type="EMBL" id="DXCQ01000060">
    <property type="protein sequence ID" value="HIY97331.1"/>
    <property type="molecule type" value="Genomic_DNA"/>
</dbReference>
<name>A0A9D1ZXU3_9FIRM</name>
<dbReference type="Proteomes" id="UP000886750">
    <property type="component" value="Unassembled WGS sequence"/>
</dbReference>
<evidence type="ECO:0000313" key="1">
    <source>
        <dbReference type="EMBL" id="HIY97331.1"/>
    </source>
</evidence>
<comment type="caution">
    <text evidence="1">The sequence shown here is derived from an EMBL/GenBank/DDBJ whole genome shotgun (WGS) entry which is preliminary data.</text>
</comment>
<proteinExistence type="predicted"/>
<sequence>MELPNDAAMLLSFINMKLRDHYPSLAALCDDLDVSEAEICEKLAAIGYGYSAEKNAFV</sequence>
<protein>
    <submittedName>
        <fullName evidence="1">DUF4250 domain-containing protein</fullName>
    </submittedName>
</protein>
<reference evidence="1" key="1">
    <citation type="journal article" date="2021" name="PeerJ">
        <title>Extensive microbial diversity within the chicken gut microbiome revealed by metagenomics and culture.</title>
        <authorList>
            <person name="Gilroy R."/>
            <person name="Ravi A."/>
            <person name="Getino M."/>
            <person name="Pursley I."/>
            <person name="Horton D.L."/>
            <person name="Alikhan N.F."/>
            <person name="Baker D."/>
            <person name="Gharbi K."/>
            <person name="Hall N."/>
            <person name="Watson M."/>
            <person name="Adriaenssens E.M."/>
            <person name="Foster-Nyarko E."/>
            <person name="Jarju S."/>
            <person name="Secka A."/>
            <person name="Antonio M."/>
            <person name="Oren A."/>
            <person name="Chaudhuri R.R."/>
            <person name="La Ragione R."/>
            <person name="Hildebrand F."/>
            <person name="Pallen M.J."/>
        </authorList>
    </citation>
    <scope>NUCLEOTIDE SEQUENCE</scope>
    <source>
        <strain evidence="1">1345</strain>
    </source>
</reference>
<reference evidence="1" key="2">
    <citation type="submission" date="2021-04" db="EMBL/GenBank/DDBJ databases">
        <authorList>
            <person name="Gilroy R."/>
        </authorList>
    </citation>
    <scope>NUCLEOTIDE SEQUENCE</scope>
    <source>
        <strain evidence="1">1345</strain>
    </source>
</reference>